<sequence length="64" mass="6851">MKARDTIDLYATLADMKAVDYRSVLALTALIDLLVAKGIITREEMAERASQLDAAGEKSLPVGG</sequence>
<dbReference type="AlphaFoldDB" id="A0A953I1D0"/>
<gene>
    <name evidence="1" type="ORF">CWE10_02845</name>
</gene>
<dbReference type="EMBL" id="PIUK01000014">
    <property type="protein sequence ID" value="MBY6275142.1"/>
    <property type="molecule type" value="Genomic_DNA"/>
</dbReference>
<dbReference type="Proteomes" id="UP000732377">
    <property type="component" value="Unassembled WGS sequence"/>
</dbReference>
<evidence type="ECO:0000313" key="2">
    <source>
        <dbReference type="Proteomes" id="UP000732377"/>
    </source>
</evidence>
<comment type="caution">
    <text evidence="1">The sequence shown here is derived from an EMBL/GenBank/DDBJ whole genome shotgun (WGS) entry which is preliminary data.</text>
</comment>
<dbReference type="RefSeq" id="WP_011197047.1">
    <property type="nucleotide sequence ID" value="NZ_JACSIR010000013.1"/>
</dbReference>
<reference evidence="1" key="1">
    <citation type="submission" date="2017-11" db="EMBL/GenBank/DDBJ databases">
        <title>Three new genomes from thermophilic consortium.</title>
        <authorList>
            <person name="Quaggio R."/>
            <person name="Amgarten D."/>
            <person name="Setubal J.C."/>
        </authorList>
    </citation>
    <scope>NUCLEOTIDE SEQUENCE</scope>
    <source>
        <strain evidence="1">ZCTH01-B2</strain>
    </source>
</reference>
<organism evidence="1 2">
    <name type="scientific">Symbiobacterium thermophilum</name>
    <dbReference type="NCBI Taxonomy" id="2734"/>
    <lineage>
        <taxon>Bacteria</taxon>
        <taxon>Bacillati</taxon>
        <taxon>Bacillota</taxon>
        <taxon>Clostridia</taxon>
        <taxon>Eubacteriales</taxon>
        <taxon>Symbiobacteriaceae</taxon>
        <taxon>Symbiobacterium</taxon>
    </lineage>
</organism>
<dbReference type="OMA" id="HRSAMDE"/>
<evidence type="ECO:0000313" key="1">
    <source>
        <dbReference type="EMBL" id="MBY6275142.1"/>
    </source>
</evidence>
<protein>
    <submittedName>
        <fullName evidence="1">Uncharacterized protein</fullName>
    </submittedName>
</protein>
<proteinExistence type="predicted"/>
<accession>A0A953I1D0</accession>
<name>A0A953I1D0_SYMTR</name>